<evidence type="ECO:0000256" key="1">
    <source>
        <dbReference type="SAM" id="MobiDB-lite"/>
    </source>
</evidence>
<evidence type="ECO:0000313" key="3">
    <source>
        <dbReference type="Proteomes" id="UP000193862"/>
    </source>
</evidence>
<gene>
    <name evidence="2" type="ORF">AQS8620_01439</name>
</gene>
<dbReference type="Proteomes" id="UP000193862">
    <property type="component" value="Unassembled WGS sequence"/>
</dbReference>
<organism evidence="2 3">
    <name type="scientific">Aquimixticola soesokkakensis</name>
    <dbReference type="NCBI Taxonomy" id="1519096"/>
    <lineage>
        <taxon>Bacteria</taxon>
        <taxon>Pseudomonadati</taxon>
        <taxon>Pseudomonadota</taxon>
        <taxon>Alphaproteobacteria</taxon>
        <taxon>Rhodobacterales</taxon>
        <taxon>Paracoccaceae</taxon>
        <taxon>Aquimixticola</taxon>
    </lineage>
</organism>
<dbReference type="RefSeq" id="WP_085836138.1">
    <property type="nucleotide sequence ID" value="NZ_FWFS01000004.1"/>
</dbReference>
<name>A0A1Y5SFD5_9RHOB</name>
<dbReference type="EMBL" id="FWFS01000004">
    <property type="protein sequence ID" value="SLN38307.1"/>
    <property type="molecule type" value="Genomic_DNA"/>
</dbReference>
<dbReference type="OrthoDB" id="7866342at2"/>
<keyword evidence="3" id="KW-1185">Reference proteome</keyword>
<dbReference type="SUPFAM" id="SSF46689">
    <property type="entry name" value="Homeodomain-like"/>
    <property type="match status" value="1"/>
</dbReference>
<protein>
    <submittedName>
        <fullName evidence="2">Mor transcription activator family protein</fullName>
    </submittedName>
</protein>
<accession>A0A1Y5SFD5</accession>
<reference evidence="2 3" key="1">
    <citation type="submission" date="2017-03" db="EMBL/GenBank/DDBJ databases">
        <authorList>
            <person name="Afonso C.L."/>
            <person name="Miller P.J."/>
            <person name="Scott M.A."/>
            <person name="Spackman E."/>
            <person name="Goraichik I."/>
            <person name="Dimitrov K.M."/>
            <person name="Suarez D.L."/>
            <person name="Swayne D.E."/>
        </authorList>
    </citation>
    <scope>NUCLEOTIDE SEQUENCE [LARGE SCALE GENOMIC DNA]</scope>
    <source>
        <strain evidence="2 3">CECT 8620</strain>
    </source>
</reference>
<feature type="region of interest" description="Disordered" evidence="1">
    <location>
        <begin position="105"/>
        <end position="125"/>
    </location>
</feature>
<dbReference type="InterPro" id="IPR009057">
    <property type="entry name" value="Homeodomain-like_sf"/>
</dbReference>
<sequence length="125" mass="14334">MVEGHDLPSSLWDVADVFGLGVTLKLMQHYGGQDVLFPKRIREGHEWIGLFGEDVAHELCHFLSGQRMYVPNGKPLQMRTQVKKLEMIGKKRNEMSRMLGISERHIRRLSKAEPPPTPLFPDLDD</sequence>
<evidence type="ECO:0000313" key="2">
    <source>
        <dbReference type="EMBL" id="SLN38307.1"/>
    </source>
</evidence>
<dbReference type="AlphaFoldDB" id="A0A1Y5SFD5"/>
<proteinExistence type="predicted"/>